<feature type="compositionally biased region" description="Basic and acidic residues" evidence="1">
    <location>
        <begin position="93"/>
        <end position="102"/>
    </location>
</feature>
<feature type="transmembrane region" description="Helical" evidence="2">
    <location>
        <begin position="47"/>
        <end position="70"/>
    </location>
</feature>
<evidence type="ECO:0000313" key="4">
    <source>
        <dbReference type="Proteomes" id="UP001229421"/>
    </source>
</evidence>
<accession>A0AAD8LHE6</accession>
<proteinExistence type="predicted"/>
<keyword evidence="2" id="KW-0472">Membrane</keyword>
<feature type="region of interest" description="Disordered" evidence="1">
    <location>
        <begin position="1"/>
        <end position="26"/>
    </location>
</feature>
<comment type="caution">
    <text evidence="3">The sequence shown here is derived from an EMBL/GenBank/DDBJ whole genome shotgun (WGS) entry which is preliminary data.</text>
</comment>
<keyword evidence="4" id="KW-1185">Reference proteome</keyword>
<protein>
    <recommendedName>
        <fullName evidence="5">Transmembrane protein</fullName>
    </recommendedName>
</protein>
<keyword evidence="2" id="KW-0812">Transmembrane</keyword>
<name>A0AAD8LHE6_TARER</name>
<evidence type="ECO:0000256" key="2">
    <source>
        <dbReference type="SAM" id="Phobius"/>
    </source>
</evidence>
<dbReference type="AlphaFoldDB" id="A0AAD8LHE6"/>
<evidence type="ECO:0000256" key="1">
    <source>
        <dbReference type="SAM" id="MobiDB-lite"/>
    </source>
</evidence>
<feature type="region of interest" description="Disordered" evidence="1">
    <location>
        <begin position="91"/>
        <end position="129"/>
    </location>
</feature>
<keyword evidence="2" id="KW-1133">Transmembrane helix</keyword>
<organism evidence="3 4">
    <name type="scientific">Tagetes erecta</name>
    <name type="common">African marigold</name>
    <dbReference type="NCBI Taxonomy" id="13708"/>
    <lineage>
        <taxon>Eukaryota</taxon>
        <taxon>Viridiplantae</taxon>
        <taxon>Streptophyta</taxon>
        <taxon>Embryophyta</taxon>
        <taxon>Tracheophyta</taxon>
        <taxon>Spermatophyta</taxon>
        <taxon>Magnoliopsida</taxon>
        <taxon>eudicotyledons</taxon>
        <taxon>Gunneridae</taxon>
        <taxon>Pentapetalae</taxon>
        <taxon>asterids</taxon>
        <taxon>campanulids</taxon>
        <taxon>Asterales</taxon>
        <taxon>Asteraceae</taxon>
        <taxon>Asteroideae</taxon>
        <taxon>Heliantheae alliance</taxon>
        <taxon>Tageteae</taxon>
        <taxon>Tagetes</taxon>
    </lineage>
</organism>
<sequence length="164" mass="18102">MTSRFQMGSSHEVVQTNGGISKRRGPNYPVEDDDGVECSGKACTARVIADCVAVCCCPCAIINFLTLAFFKVPWMMGRRCLSHLSKKNKKKKIQDEGKDGISKVEQGQNGDLGKVTNIEEDHEDEAGSSKYSARFEAERVWLELYKVDNLGFGRVSFNGIQSLG</sequence>
<dbReference type="PANTHER" id="PTHR33264">
    <property type="entry name" value="EXPRESSED PROTEIN"/>
    <property type="match status" value="1"/>
</dbReference>
<gene>
    <name evidence="3" type="ORF">QVD17_06706</name>
</gene>
<dbReference type="Proteomes" id="UP001229421">
    <property type="component" value="Unassembled WGS sequence"/>
</dbReference>
<feature type="compositionally biased region" description="Polar residues" evidence="1">
    <location>
        <begin position="1"/>
        <end position="19"/>
    </location>
</feature>
<dbReference type="PANTHER" id="PTHR33264:SF6">
    <property type="entry name" value="OS01G0638800 PROTEIN"/>
    <property type="match status" value="1"/>
</dbReference>
<dbReference type="EMBL" id="JAUHHV010000001">
    <property type="protein sequence ID" value="KAK1440874.1"/>
    <property type="molecule type" value="Genomic_DNA"/>
</dbReference>
<evidence type="ECO:0000313" key="3">
    <source>
        <dbReference type="EMBL" id="KAK1440874.1"/>
    </source>
</evidence>
<evidence type="ECO:0008006" key="5">
    <source>
        <dbReference type="Google" id="ProtNLM"/>
    </source>
</evidence>
<reference evidence="3" key="1">
    <citation type="journal article" date="2023" name="bioRxiv">
        <title>Improved chromosome-level genome assembly for marigold (Tagetes erecta).</title>
        <authorList>
            <person name="Jiang F."/>
            <person name="Yuan L."/>
            <person name="Wang S."/>
            <person name="Wang H."/>
            <person name="Xu D."/>
            <person name="Wang A."/>
            <person name="Fan W."/>
        </authorList>
    </citation>
    <scope>NUCLEOTIDE SEQUENCE</scope>
    <source>
        <strain evidence="3">WSJ</strain>
        <tissue evidence="3">Leaf</tissue>
    </source>
</reference>